<dbReference type="RefSeq" id="WP_072305897.1">
    <property type="nucleotide sequence ID" value="NZ_FPJA01000005.1"/>
</dbReference>
<keyword evidence="3" id="KW-1185">Reference proteome</keyword>
<accession>A0A1K1N6B4</accession>
<sequence>MKRPDISVDQHNLLVYVGSGIGWIIIGLLYFVTGNEIVKMVQIGLSCLMIAIMICVFMGKHEKNDEMTLAYHHEAFTLGFHVMVIACLLLLIVDNCFEVKIPFQVEGNVLIGLGFLSAGWKFCQLERDGE</sequence>
<dbReference type="AlphaFoldDB" id="A0A1K1N6B4"/>
<dbReference type="EMBL" id="FPJA01000005">
    <property type="protein sequence ID" value="SFW30789.1"/>
    <property type="molecule type" value="Genomic_DNA"/>
</dbReference>
<feature type="transmembrane region" description="Helical" evidence="1">
    <location>
        <begin position="71"/>
        <end position="93"/>
    </location>
</feature>
<name>A0A1K1N6B4_SELRU</name>
<reference evidence="3" key="1">
    <citation type="submission" date="2016-11" db="EMBL/GenBank/DDBJ databases">
        <authorList>
            <person name="Varghese N."/>
            <person name="Submissions S."/>
        </authorList>
    </citation>
    <scope>NUCLEOTIDE SEQUENCE [LARGE SCALE GENOMIC DNA]</scope>
    <source>
        <strain evidence="3">C3</strain>
    </source>
</reference>
<feature type="transmembrane region" description="Helical" evidence="1">
    <location>
        <begin position="37"/>
        <end position="59"/>
    </location>
</feature>
<proteinExistence type="predicted"/>
<evidence type="ECO:0000313" key="2">
    <source>
        <dbReference type="EMBL" id="SFW30789.1"/>
    </source>
</evidence>
<feature type="transmembrane region" description="Helical" evidence="1">
    <location>
        <begin position="12"/>
        <end position="31"/>
    </location>
</feature>
<gene>
    <name evidence="2" type="ORF">SAMN02910323_1199</name>
</gene>
<organism evidence="2 3">
    <name type="scientific">Selenomonas ruminantium</name>
    <dbReference type="NCBI Taxonomy" id="971"/>
    <lineage>
        <taxon>Bacteria</taxon>
        <taxon>Bacillati</taxon>
        <taxon>Bacillota</taxon>
        <taxon>Negativicutes</taxon>
        <taxon>Selenomonadales</taxon>
        <taxon>Selenomonadaceae</taxon>
        <taxon>Selenomonas</taxon>
    </lineage>
</organism>
<keyword evidence="1" id="KW-0472">Membrane</keyword>
<evidence type="ECO:0000256" key="1">
    <source>
        <dbReference type="SAM" id="Phobius"/>
    </source>
</evidence>
<dbReference type="Proteomes" id="UP000182958">
    <property type="component" value="Unassembled WGS sequence"/>
</dbReference>
<keyword evidence="1" id="KW-1133">Transmembrane helix</keyword>
<keyword evidence="1" id="KW-0812">Transmembrane</keyword>
<protein>
    <submittedName>
        <fullName evidence="2">Uncharacterized protein</fullName>
    </submittedName>
</protein>
<evidence type="ECO:0000313" key="3">
    <source>
        <dbReference type="Proteomes" id="UP000182958"/>
    </source>
</evidence>